<protein>
    <submittedName>
        <fullName evidence="2">Uncharacterized protein</fullName>
    </submittedName>
</protein>
<keyword evidence="3" id="KW-1185">Reference proteome</keyword>
<dbReference type="EMBL" id="JASNQZ010000008">
    <property type="protein sequence ID" value="KAL0954191.1"/>
    <property type="molecule type" value="Genomic_DNA"/>
</dbReference>
<name>A0ABR3JG63_9AGAR</name>
<dbReference type="InterPro" id="IPR059179">
    <property type="entry name" value="MLKL-like_MCAfunc"/>
</dbReference>
<organism evidence="2 3">
    <name type="scientific">Hohenbuehelia grisea</name>
    <dbReference type="NCBI Taxonomy" id="104357"/>
    <lineage>
        <taxon>Eukaryota</taxon>
        <taxon>Fungi</taxon>
        <taxon>Dikarya</taxon>
        <taxon>Basidiomycota</taxon>
        <taxon>Agaricomycotina</taxon>
        <taxon>Agaricomycetes</taxon>
        <taxon>Agaricomycetidae</taxon>
        <taxon>Agaricales</taxon>
        <taxon>Pleurotineae</taxon>
        <taxon>Pleurotaceae</taxon>
        <taxon>Hohenbuehelia</taxon>
    </lineage>
</organism>
<evidence type="ECO:0000313" key="3">
    <source>
        <dbReference type="Proteomes" id="UP001556367"/>
    </source>
</evidence>
<reference evidence="3" key="1">
    <citation type="submission" date="2024-06" db="EMBL/GenBank/DDBJ databases">
        <title>Multi-omics analyses provide insights into the biosynthesis of the anticancer antibiotic pleurotin in Hohenbuehelia grisea.</title>
        <authorList>
            <person name="Weaver J.A."/>
            <person name="Alberti F."/>
        </authorList>
    </citation>
    <scope>NUCLEOTIDE SEQUENCE [LARGE SCALE GENOMIC DNA]</scope>
    <source>
        <strain evidence="3">T-177</strain>
    </source>
</reference>
<gene>
    <name evidence="2" type="ORF">HGRIS_005319</name>
</gene>
<proteinExistence type="predicted"/>
<feature type="region of interest" description="Disordered" evidence="1">
    <location>
        <begin position="1"/>
        <end position="27"/>
    </location>
</feature>
<comment type="caution">
    <text evidence="2">The sequence shown here is derived from an EMBL/GenBank/DDBJ whole genome shotgun (WGS) entry which is preliminary data.</text>
</comment>
<dbReference type="Proteomes" id="UP001556367">
    <property type="component" value="Unassembled WGS sequence"/>
</dbReference>
<accession>A0ABR3JG63</accession>
<dbReference type="CDD" id="cd21037">
    <property type="entry name" value="MLKL_NTD"/>
    <property type="match status" value="1"/>
</dbReference>
<evidence type="ECO:0000256" key="1">
    <source>
        <dbReference type="SAM" id="MobiDB-lite"/>
    </source>
</evidence>
<sequence length="298" mass="33694">MVEKRQVTSALHAISRPSRLDKEQGTSPSSIARIIEPFMPISNADLRKPTVGSRLCKGWELPARRFEPSPHCHPSSSATSSRWVIASKRHESRREDRLTGSRAWNYAKLAGHAEYSSRTLEIHKLLFPSLVPSLPPHIEVLLGVSTMPGQRTELTLETAIVATNLLGTARLAQWNKEAANQLATHAEMISNDFLQGISQNPSFGDVGGLNNDIEALEKILRDILLQTQRYTSRSKKFVLRALFSRRDQEQIAHLRSRLSEFMVAFTVRVALSFLFHRRPIDQTRRTQCQWRLGPKTDA</sequence>
<evidence type="ECO:0000313" key="2">
    <source>
        <dbReference type="EMBL" id="KAL0954191.1"/>
    </source>
</evidence>
<dbReference type="Gene3D" id="1.20.930.20">
    <property type="entry name" value="Adaptor protein Cbl, N-terminal domain"/>
    <property type="match status" value="1"/>
</dbReference>
<dbReference type="InterPro" id="IPR036537">
    <property type="entry name" value="Adaptor_Cbl_N_dom_sf"/>
</dbReference>